<protein>
    <submittedName>
        <fullName evidence="1">Uncharacterized protein</fullName>
    </submittedName>
</protein>
<proteinExistence type="predicted"/>
<dbReference type="EMBL" id="AP014685">
    <property type="protein sequence ID" value="BAR60860.1"/>
    <property type="molecule type" value="Genomic_DNA"/>
</dbReference>
<gene>
    <name evidence="1" type="ORF">NK6_7709</name>
</gene>
<reference evidence="1 2" key="1">
    <citation type="submission" date="2014-11" db="EMBL/GenBank/DDBJ databases">
        <title>Symbiosis island explosion on the genome of extra-slow-growing strains of soybean bradyrhizobia with massive insertion sequences.</title>
        <authorList>
            <person name="Iida T."/>
            <person name="Minamisawa K."/>
        </authorList>
    </citation>
    <scope>NUCLEOTIDE SEQUENCE [LARGE SCALE GENOMIC DNA]</scope>
    <source>
        <strain evidence="1 2">NK6</strain>
    </source>
</reference>
<sequence>MFHKTGPGRVDVDLDFSGVGVLHARLWNFDFDDFAGYQFRGLKKEHSEFLKNEVVPLLEDDAGQIWMTGSASRIGAADWNMTTSANRVITVARSLSEMGIHPEQMQTHAIGNTQTANHRLDEDSDRSVVLWVLPKVYFEPIIKPDLPRPVPPKPKVSRNFKIAMLLEVDGSISFAARAAIKRIVKGRAGAGIAFASALFSIWDTENNLKCTYVYAAVGLGFGLSLPKTGGRSGTLHGPWNSFTTEKPISCSQFGKSMRFTTIGIGDVSKNWILLETPKGVKDVYLSISTGTTIGGGASTYPAHLSAFIPLERPKSFGGP</sequence>
<dbReference type="SUPFAM" id="SSF103088">
    <property type="entry name" value="OmpA-like"/>
    <property type="match status" value="1"/>
</dbReference>
<evidence type="ECO:0000313" key="2">
    <source>
        <dbReference type="Proteomes" id="UP000063308"/>
    </source>
</evidence>
<dbReference type="InterPro" id="IPR036737">
    <property type="entry name" value="OmpA-like_sf"/>
</dbReference>
<evidence type="ECO:0000313" key="1">
    <source>
        <dbReference type="EMBL" id="BAR60860.1"/>
    </source>
</evidence>
<name>A0A0E3VWG3_9BRAD</name>
<dbReference type="RefSeq" id="WP_060911470.1">
    <property type="nucleotide sequence ID" value="NZ_JAFCKD010000034.1"/>
</dbReference>
<dbReference type="AlphaFoldDB" id="A0A0E3VWG3"/>
<dbReference type="Gene3D" id="3.30.1330.60">
    <property type="entry name" value="OmpA-like domain"/>
    <property type="match status" value="1"/>
</dbReference>
<organism evidence="1 2">
    <name type="scientific">Bradyrhizobium diazoefficiens</name>
    <dbReference type="NCBI Taxonomy" id="1355477"/>
    <lineage>
        <taxon>Bacteria</taxon>
        <taxon>Pseudomonadati</taxon>
        <taxon>Pseudomonadota</taxon>
        <taxon>Alphaproteobacteria</taxon>
        <taxon>Hyphomicrobiales</taxon>
        <taxon>Nitrobacteraceae</taxon>
        <taxon>Bradyrhizobium</taxon>
    </lineage>
</organism>
<dbReference type="Proteomes" id="UP000063308">
    <property type="component" value="Chromosome"/>
</dbReference>
<accession>A0A0E3VWG3</accession>